<keyword evidence="3" id="KW-1185">Reference proteome</keyword>
<reference evidence="2" key="1">
    <citation type="submission" date="2021-09" db="EMBL/GenBank/DDBJ databases">
        <authorList>
            <person name="Martin H S."/>
        </authorList>
    </citation>
    <scope>NUCLEOTIDE SEQUENCE</scope>
</reference>
<evidence type="ECO:0000256" key="1">
    <source>
        <dbReference type="SAM" id="MobiDB-lite"/>
    </source>
</evidence>
<feature type="region of interest" description="Disordered" evidence="1">
    <location>
        <begin position="41"/>
        <end position="76"/>
    </location>
</feature>
<comment type="caution">
    <text evidence="2">The sequence shown here is derived from an EMBL/GenBank/DDBJ whole genome shotgun (WGS) entry which is preliminary data.</text>
</comment>
<protein>
    <submittedName>
        <fullName evidence="2">(African queen) hypothetical protein</fullName>
    </submittedName>
</protein>
<gene>
    <name evidence="2" type="ORF">DCHRY22_LOCUS5742</name>
</gene>
<proteinExistence type="predicted"/>
<evidence type="ECO:0000313" key="2">
    <source>
        <dbReference type="EMBL" id="CAG9564804.1"/>
    </source>
</evidence>
<feature type="compositionally biased region" description="Polar residues" evidence="1">
    <location>
        <begin position="65"/>
        <end position="76"/>
    </location>
</feature>
<feature type="compositionally biased region" description="Low complexity" evidence="1">
    <location>
        <begin position="50"/>
        <end position="60"/>
    </location>
</feature>
<name>A0A8J2W2F0_9NEOP</name>
<accession>A0A8J2W2F0</accession>
<evidence type="ECO:0000313" key="3">
    <source>
        <dbReference type="Proteomes" id="UP000789524"/>
    </source>
</evidence>
<dbReference type="PROSITE" id="PS51257">
    <property type="entry name" value="PROKAR_LIPOPROTEIN"/>
    <property type="match status" value="1"/>
</dbReference>
<organism evidence="2 3">
    <name type="scientific">Danaus chrysippus</name>
    <name type="common">African queen</name>
    <dbReference type="NCBI Taxonomy" id="151541"/>
    <lineage>
        <taxon>Eukaryota</taxon>
        <taxon>Metazoa</taxon>
        <taxon>Ecdysozoa</taxon>
        <taxon>Arthropoda</taxon>
        <taxon>Hexapoda</taxon>
        <taxon>Insecta</taxon>
        <taxon>Pterygota</taxon>
        <taxon>Neoptera</taxon>
        <taxon>Endopterygota</taxon>
        <taxon>Lepidoptera</taxon>
        <taxon>Glossata</taxon>
        <taxon>Ditrysia</taxon>
        <taxon>Papilionoidea</taxon>
        <taxon>Nymphalidae</taxon>
        <taxon>Danainae</taxon>
        <taxon>Danaini</taxon>
        <taxon>Danaina</taxon>
        <taxon>Danaus</taxon>
        <taxon>Anosia</taxon>
    </lineage>
</organism>
<dbReference type="Proteomes" id="UP000789524">
    <property type="component" value="Unassembled WGS sequence"/>
</dbReference>
<dbReference type="EMBL" id="CAKASE010000051">
    <property type="protein sequence ID" value="CAG9564804.1"/>
    <property type="molecule type" value="Genomic_DNA"/>
</dbReference>
<dbReference type="AlphaFoldDB" id="A0A8J2W2F0"/>
<sequence>MYKELPKIESFCEAGRQEAGAGGGGAVVGCPPAQLRRYVQPSRTPPRTVAGTAHAHATNPPTAPQDTCSSDCHMTY</sequence>